<proteinExistence type="inferred from homology"/>
<comment type="subcellular location">
    <subcellularLocation>
        <location evidence="1">Endomembrane system</location>
        <topology evidence="1">Multi-pass membrane protein</topology>
    </subcellularLocation>
</comment>
<keyword evidence="7 9" id="KW-1133">Transmembrane helix</keyword>
<comment type="similarity">
    <text evidence="2 9">Belongs to the SWEET sugar transporter family.</text>
</comment>
<name>A0A1I8EH83_WUCBA</name>
<comment type="caution">
    <text evidence="9">Lacks conserved residue(s) required for the propagation of feature annotation.</text>
</comment>
<feature type="transmembrane region" description="Helical" evidence="9">
    <location>
        <begin position="59"/>
        <end position="79"/>
    </location>
</feature>
<dbReference type="GO" id="GO:0051119">
    <property type="term" value="F:sugar transmembrane transporter activity"/>
    <property type="evidence" value="ECO:0007669"/>
    <property type="project" value="InterPro"/>
</dbReference>
<feature type="transmembrane region" description="Helical" evidence="9">
    <location>
        <begin position="91"/>
        <end position="108"/>
    </location>
</feature>
<accession>A0A1I8EH83</accession>
<dbReference type="InterPro" id="IPR004316">
    <property type="entry name" value="SWEET_rpt"/>
</dbReference>
<evidence type="ECO:0000256" key="2">
    <source>
        <dbReference type="ARBA" id="ARBA00007809"/>
    </source>
</evidence>
<evidence type="ECO:0000256" key="3">
    <source>
        <dbReference type="ARBA" id="ARBA00022448"/>
    </source>
</evidence>
<evidence type="ECO:0000256" key="1">
    <source>
        <dbReference type="ARBA" id="ARBA00004127"/>
    </source>
</evidence>
<dbReference type="GO" id="GO:0016020">
    <property type="term" value="C:membrane"/>
    <property type="evidence" value="ECO:0007669"/>
    <property type="project" value="InterPro"/>
</dbReference>
<evidence type="ECO:0000256" key="5">
    <source>
        <dbReference type="ARBA" id="ARBA00022692"/>
    </source>
</evidence>
<evidence type="ECO:0000256" key="7">
    <source>
        <dbReference type="ARBA" id="ARBA00022989"/>
    </source>
</evidence>
<keyword evidence="3 9" id="KW-0813">Transport</keyword>
<dbReference type="Gene3D" id="1.20.1280.290">
    <property type="match status" value="2"/>
</dbReference>
<organism evidence="10">
    <name type="scientific">Wuchereria bancrofti</name>
    <dbReference type="NCBI Taxonomy" id="6293"/>
    <lineage>
        <taxon>Eukaryota</taxon>
        <taxon>Metazoa</taxon>
        <taxon>Ecdysozoa</taxon>
        <taxon>Nematoda</taxon>
        <taxon>Chromadorea</taxon>
        <taxon>Rhabditida</taxon>
        <taxon>Spirurina</taxon>
        <taxon>Spiruromorpha</taxon>
        <taxon>Filarioidea</taxon>
        <taxon>Onchocercidae</taxon>
        <taxon>Wuchereria</taxon>
    </lineage>
</organism>
<evidence type="ECO:0000256" key="9">
    <source>
        <dbReference type="RuleBase" id="RU910715"/>
    </source>
</evidence>
<dbReference type="Pfam" id="PF03083">
    <property type="entry name" value="MtN3_slv"/>
    <property type="match status" value="2"/>
</dbReference>
<evidence type="ECO:0000256" key="4">
    <source>
        <dbReference type="ARBA" id="ARBA00022597"/>
    </source>
</evidence>
<comment type="function">
    <text evidence="9">Mediates sugar transport across membranes.</text>
</comment>
<keyword evidence="4 9" id="KW-0762">Sugar transport</keyword>
<keyword evidence="8 9" id="KW-0472">Membrane</keyword>
<dbReference type="PANTHER" id="PTHR10791:SF112">
    <property type="entry name" value="SUGAR TRANSPORTER SWEET1"/>
    <property type="match status" value="1"/>
</dbReference>
<keyword evidence="5 9" id="KW-0812">Transmembrane</keyword>
<reference evidence="10" key="1">
    <citation type="submission" date="2016-11" db="UniProtKB">
        <authorList>
            <consortium name="WormBaseParasite"/>
        </authorList>
    </citation>
    <scope>IDENTIFICATION</scope>
    <source>
        <strain evidence="10">pt0022</strain>
    </source>
</reference>
<dbReference type="GO" id="GO:0012505">
    <property type="term" value="C:endomembrane system"/>
    <property type="evidence" value="ECO:0007669"/>
    <property type="project" value="UniProtKB-SubCell"/>
</dbReference>
<evidence type="ECO:0000256" key="8">
    <source>
        <dbReference type="ARBA" id="ARBA00023136"/>
    </source>
</evidence>
<dbReference type="InterPro" id="IPR047664">
    <property type="entry name" value="SWEET"/>
</dbReference>
<sequence>MRSNVEDALSSQFLSWLSTFAIGTTSQGTTNGISSAPFHTGFLSGQLWLQYGLLKHDKVVVFVNLVAALLYSLYISYYFLMAPYGTKNRCIRLFFMEVIFLMSAYYYIHYYGLQVEVIRPRLGLCCVILNILTVAAPLEALYEVFRTRCTETMPLPLCCLTFLVEFSPVKHAKVDFVNHCLEDKVGRYRKLLINILLVKSGLGSFESLKAIPNAIASVIAAVQLLPFLYFPRNKQKAAIIIS</sequence>
<dbReference type="AlphaFoldDB" id="A0A1I8EH83"/>
<feature type="transmembrane region" description="Helical" evidence="9">
    <location>
        <begin position="120"/>
        <end position="138"/>
    </location>
</feature>
<feature type="transmembrane region" description="Helical" evidence="9">
    <location>
        <begin position="210"/>
        <end position="230"/>
    </location>
</feature>
<dbReference type="PANTHER" id="PTHR10791">
    <property type="entry name" value="RAG1-ACTIVATING PROTEIN 1"/>
    <property type="match status" value="1"/>
</dbReference>
<keyword evidence="6" id="KW-0677">Repeat</keyword>
<dbReference type="WBParaSite" id="maker-PairedContig_206-snap-gene-2.27-mRNA-1">
    <property type="protein sequence ID" value="maker-PairedContig_206-snap-gene-2.27-mRNA-1"/>
    <property type="gene ID" value="maker-PairedContig_206-snap-gene-2.27"/>
</dbReference>
<evidence type="ECO:0000313" key="10">
    <source>
        <dbReference type="WBParaSite" id="maker-PairedContig_206-snap-gene-2.27-mRNA-1"/>
    </source>
</evidence>
<evidence type="ECO:0000256" key="6">
    <source>
        <dbReference type="ARBA" id="ARBA00022737"/>
    </source>
</evidence>
<protein>
    <recommendedName>
        <fullName evidence="9">Sugar transporter SWEET</fullName>
    </recommendedName>
</protein>